<proteinExistence type="predicted"/>
<dbReference type="Proteomes" id="UP000199438">
    <property type="component" value="Unassembled WGS sequence"/>
</dbReference>
<evidence type="ECO:0000313" key="3">
    <source>
        <dbReference type="Proteomes" id="UP000199438"/>
    </source>
</evidence>
<reference evidence="3" key="1">
    <citation type="submission" date="2016-10" db="EMBL/GenBank/DDBJ databases">
        <authorList>
            <person name="Varghese N."/>
            <person name="Submissions S."/>
        </authorList>
    </citation>
    <scope>NUCLEOTIDE SEQUENCE [LARGE SCALE GENOMIC DNA]</scope>
    <source>
        <strain evidence="3">DSM 24499</strain>
    </source>
</reference>
<organism evidence="2 3">
    <name type="scientific">Zunongwangia mangrovi</name>
    <dbReference type="NCBI Taxonomy" id="1334022"/>
    <lineage>
        <taxon>Bacteria</taxon>
        <taxon>Pseudomonadati</taxon>
        <taxon>Bacteroidota</taxon>
        <taxon>Flavobacteriia</taxon>
        <taxon>Flavobacteriales</taxon>
        <taxon>Flavobacteriaceae</taxon>
        <taxon>Zunongwangia</taxon>
    </lineage>
</organism>
<dbReference type="GO" id="GO:0016757">
    <property type="term" value="F:glycosyltransferase activity"/>
    <property type="evidence" value="ECO:0007669"/>
    <property type="project" value="InterPro"/>
</dbReference>
<dbReference type="STRING" id="1334022.SAMN04487907_101126"/>
<dbReference type="SUPFAM" id="SSF53756">
    <property type="entry name" value="UDP-Glycosyltransferase/glycogen phosphorylase"/>
    <property type="match status" value="1"/>
</dbReference>
<accession>A0A1I1D485</accession>
<dbReference type="RefSeq" id="WP_092539468.1">
    <property type="nucleotide sequence ID" value="NZ_FOKV01000001.1"/>
</dbReference>
<dbReference type="OrthoDB" id="9801609at2"/>
<protein>
    <submittedName>
        <fullName evidence="2">Glycosyltransferase involved in cell wall bisynthesis</fullName>
    </submittedName>
</protein>
<dbReference type="Pfam" id="PF00534">
    <property type="entry name" value="Glycos_transf_1"/>
    <property type="match status" value="1"/>
</dbReference>
<dbReference type="EMBL" id="FOKV01000001">
    <property type="protein sequence ID" value="SFB69735.1"/>
    <property type="molecule type" value="Genomic_DNA"/>
</dbReference>
<name>A0A1I1D485_9FLAO</name>
<dbReference type="CDD" id="cd03801">
    <property type="entry name" value="GT4_PimA-like"/>
    <property type="match status" value="1"/>
</dbReference>
<feature type="domain" description="Glycosyl transferase family 1" evidence="1">
    <location>
        <begin position="225"/>
        <end position="384"/>
    </location>
</feature>
<dbReference type="PANTHER" id="PTHR12526:SF630">
    <property type="entry name" value="GLYCOSYLTRANSFERASE"/>
    <property type="match status" value="1"/>
</dbReference>
<gene>
    <name evidence="2" type="ORF">SAMN04487907_101126</name>
</gene>
<keyword evidence="3" id="KW-1185">Reference proteome</keyword>
<dbReference type="PANTHER" id="PTHR12526">
    <property type="entry name" value="GLYCOSYLTRANSFERASE"/>
    <property type="match status" value="1"/>
</dbReference>
<keyword evidence="2" id="KW-0808">Transferase</keyword>
<dbReference type="InterPro" id="IPR001296">
    <property type="entry name" value="Glyco_trans_1"/>
</dbReference>
<evidence type="ECO:0000259" key="1">
    <source>
        <dbReference type="Pfam" id="PF00534"/>
    </source>
</evidence>
<dbReference type="Gene3D" id="3.40.50.2000">
    <property type="entry name" value="Glycogen Phosphorylase B"/>
    <property type="match status" value="2"/>
</dbReference>
<sequence length="414" mass="47686">MLKILINAYACSPHTGSEPGMGWNWCANLARYCEVHIITEGEFRGYIEEALKTLPQASNMYFYYNPVSDEIRNMCWNQGDWRFYGHYKKWQYQTYKLAVEIVKEHNIDILHQLNMIGFREPGYLWKIKYIPLIWGPIGGLKQFPVNYLKEAGLKFQLFNRLKNFLNICQLRFDSRVNKALRGADVLISSIPDSYKALKTYKGKDSLIIPETGSYPSDIKISTGRFFSKKLNILWVGKFDFRKQLPLALKSIAQINNPNIILHVVGSGTKQQEASAKLIVDTLGIKNQVVFYGNCPNAIVLKKMKQMQLFFFTSVSEDTSTVVMEAISNQLPVLCFDTCGFGAVINDRIGVKIKLTSPEKSVLDFSSHIDYLSENRHVLKKMSINCIELQKELSWDNKARKVIELYRRTLNKRLD</sequence>
<evidence type="ECO:0000313" key="2">
    <source>
        <dbReference type="EMBL" id="SFB69735.1"/>
    </source>
</evidence>
<dbReference type="AlphaFoldDB" id="A0A1I1D485"/>